<evidence type="ECO:0000256" key="1">
    <source>
        <dbReference type="ARBA" id="ARBA00004141"/>
    </source>
</evidence>
<evidence type="ECO:0000313" key="10">
    <source>
        <dbReference type="Proteomes" id="UP000613740"/>
    </source>
</evidence>
<evidence type="ECO:0000256" key="2">
    <source>
        <dbReference type="ARBA" id="ARBA00022692"/>
    </source>
</evidence>
<feature type="domain" description="PIG-P" evidence="8">
    <location>
        <begin position="2"/>
        <end position="111"/>
    </location>
</feature>
<keyword evidence="10" id="KW-1185">Reference proteome</keyword>
<feature type="transmembrane region" description="Helical" evidence="6">
    <location>
        <begin position="32"/>
        <end position="54"/>
    </location>
</feature>
<evidence type="ECO:0000256" key="3">
    <source>
        <dbReference type="ARBA" id="ARBA00022989"/>
    </source>
</evidence>
<dbReference type="InterPro" id="IPR013717">
    <property type="entry name" value="PIG-P"/>
</dbReference>
<dbReference type="GO" id="GO:0005783">
    <property type="term" value="C:endoplasmic reticulum"/>
    <property type="evidence" value="ECO:0007669"/>
    <property type="project" value="TreeGrafter"/>
</dbReference>
<dbReference type="Proteomes" id="UP000613740">
    <property type="component" value="Unassembled WGS sequence"/>
</dbReference>
<dbReference type="AlphaFoldDB" id="A0A835SNL2"/>
<dbReference type="EMBL" id="JAEHOD010000080">
    <property type="protein sequence ID" value="KAG2430329.1"/>
    <property type="molecule type" value="Genomic_DNA"/>
</dbReference>
<keyword evidence="2 6" id="KW-0812">Transmembrane</keyword>
<feature type="region of interest" description="Disordered" evidence="5">
    <location>
        <begin position="122"/>
        <end position="149"/>
    </location>
</feature>
<proteinExistence type="predicted"/>
<evidence type="ECO:0000313" key="9">
    <source>
        <dbReference type="EMBL" id="KAG2430329.1"/>
    </source>
</evidence>
<accession>A0A835SNL2</accession>
<feature type="signal peptide" evidence="7">
    <location>
        <begin position="1"/>
        <end position="22"/>
    </location>
</feature>
<evidence type="ECO:0000256" key="7">
    <source>
        <dbReference type="SAM" id="SignalP"/>
    </source>
</evidence>
<comment type="subcellular location">
    <subcellularLocation>
        <location evidence="1">Membrane</location>
        <topology evidence="1">Multi-pass membrane protein</topology>
    </subcellularLocation>
</comment>
<evidence type="ECO:0000256" key="6">
    <source>
        <dbReference type="SAM" id="Phobius"/>
    </source>
</evidence>
<dbReference type="OrthoDB" id="690928at2759"/>
<evidence type="ECO:0000256" key="4">
    <source>
        <dbReference type="ARBA" id="ARBA00023136"/>
    </source>
</evidence>
<protein>
    <recommendedName>
        <fullName evidence="8">PIG-P domain-containing protein</fullName>
    </recommendedName>
</protein>
<dbReference type="GO" id="GO:0016020">
    <property type="term" value="C:membrane"/>
    <property type="evidence" value="ECO:0007669"/>
    <property type="project" value="UniProtKB-SubCell"/>
</dbReference>
<dbReference type="InterPro" id="IPR052263">
    <property type="entry name" value="GPI_Anchor_Biosynth"/>
</dbReference>
<reference evidence="9" key="1">
    <citation type="journal article" date="2020" name="bioRxiv">
        <title>Comparative genomics of Chlamydomonas.</title>
        <authorList>
            <person name="Craig R.J."/>
            <person name="Hasan A.R."/>
            <person name="Ness R.W."/>
            <person name="Keightley P.D."/>
        </authorList>
    </citation>
    <scope>NUCLEOTIDE SEQUENCE</scope>
    <source>
        <strain evidence="9">CCAP 11/173</strain>
    </source>
</reference>
<keyword evidence="3 6" id="KW-1133">Transmembrane helix</keyword>
<dbReference type="PANTHER" id="PTHR46346">
    <property type="entry name" value="PHOSPHATIDYLINOSITOL N-ACETYLGLUCOSAMINYLTRANSFERASE SUBUNIT P"/>
    <property type="match status" value="1"/>
</dbReference>
<comment type="caution">
    <text evidence="9">The sequence shown here is derived from an EMBL/GenBank/DDBJ whole genome shotgun (WGS) entry which is preliminary data.</text>
</comment>
<dbReference type="PANTHER" id="PTHR46346:SF1">
    <property type="entry name" value="PHOSPHATIDYLINOSITOL N-ACETYLGLUCOSAMINYLTRANSFERASE SUBUNIT P"/>
    <property type="match status" value="1"/>
</dbReference>
<evidence type="ECO:0000259" key="8">
    <source>
        <dbReference type="Pfam" id="PF08510"/>
    </source>
</evidence>
<dbReference type="Pfam" id="PF08510">
    <property type="entry name" value="PIG-P"/>
    <property type="match status" value="1"/>
</dbReference>
<organism evidence="9 10">
    <name type="scientific">Chlamydomonas schloesseri</name>
    <dbReference type="NCBI Taxonomy" id="2026947"/>
    <lineage>
        <taxon>Eukaryota</taxon>
        <taxon>Viridiplantae</taxon>
        <taxon>Chlorophyta</taxon>
        <taxon>core chlorophytes</taxon>
        <taxon>Chlorophyceae</taxon>
        <taxon>CS clade</taxon>
        <taxon>Chlamydomonadales</taxon>
        <taxon>Chlamydomonadaceae</taxon>
        <taxon>Chlamydomonas</taxon>
    </lineage>
</organism>
<feature type="chain" id="PRO_5032758821" description="PIG-P domain-containing protein" evidence="7">
    <location>
        <begin position="23"/>
        <end position="149"/>
    </location>
</feature>
<dbReference type="GO" id="GO:0006506">
    <property type="term" value="P:GPI anchor biosynthetic process"/>
    <property type="evidence" value="ECO:0007669"/>
    <property type="project" value="TreeGrafter"/>
</dbReference>
<keyword evidence="7" id="KW-0732">Signal</keyword>
<feature type="compositionally biased region" description="Low complexity" evidence="5">
    <location>
        <begin position="127"/>
        <end position="149"/>
    </location>
</feature>
<evidence type="ECO:0000256" key="5">
    <source>
        <dbReference type="SAM" id="MobiDB-lite"/>
    </source>
</evidence>
<name>A0A835SNL2_9CHLO</name>
<sequence>MLTARVAYLAFLVWLFTPEAYLQELGITYYPSKYWAVAGPAWLTLAIVWGYWVYEGLNMTRVPPLYDSRNLADARCKSAERVGLRGYTHPTTHAVPPLCHIPPDLVSRHLFGGGCGGGGRSGGGGAAATAGATDTAAAPAGGAACASRQ</sequence>
<gene>
    <name evidence="9" type="ORF">HYH02_013806</name>
</gene>
<keyword evidence="4 6" id="KW-0472">Membrane</keyword>